<dbReference type="Pfam" id="PF10612">
    <property type="entry name" value="Spore-coat_CotZ"/>
    <property type="match status" value="1"/>
</dbReference>
<evidence type="ECO:0000313" key="2">
    <source>
        <dbReference type="Proteomes" id="UP000265692"/>
    </source>
</evidence>
<dbReference type="EMBL" id="QWEI01000001">
    <property type="protein sequence ID" value="RHW39851.1"/>
    <property type="molecule type" value="Genomic_DNA"/>
</dbReference>
<dbReference type="OrthoDB" id="1655185at2"/>
<proteinExistence type="predicted"/>
<keyword evidence="1" id="KW-0167">Capsid protein</keyword>
<sequence>MGCGRKDLESSSREDFIHDEGCICEVVKTILKLQNHAVRHDDKCGTSCFVEPIGGLSKHGHADTRVFMLLDKHGKPFTVLARKRSTWQATPFFRVEDVFGDCCATLRAVAYNFETGAAEEVDEEEADTVFLEGTQMLDPIAFGEIKRFRRTETCVTVDLNDFTAIQCIADVDLNIHHH</sequence>
<reference evidence="1 2" key="1">
    <citation type="submission" date="2018-08" db="EMBL/GenBank/DDBJ databases">
        <title>Lysinibacillus sp. YLB-03 draft genome sequence.</title>
        <authorList>
            <person name="Yu L."/>
        </authorList>
    </citation>
    <scope>NUCLEOTIDE SEQUENCE [LARGE SCALE GENOMIC DNA]</scope>
    <source>
        <strain evidence="1 2">YLB-03</strain>
    </source>
</reference>
<dbReference type="AlphaFoldDB" id="A0A396STP1"/>
<evidence type="ECO:0000313" key="1">
    <source>
        <dbReference type="EMBL" id="RHW39851.1"/>
    </source>
</evidence>
<organism evidence="1 2">
    <name type="scientific">Ureibacillus yapensis</name>
    <dbReference type="NCBI Taxonomy" id="2304605"/>
    <lineage>
        <taxon>Bacteria</taxon>
        <taxon>Bacillati</taxon>
        <taxon>Bacillota</taxon>
        <taxon>Bacilli</taxon>
        <taxon>Bacillales</taxon>
        <taxon>Caryophanaceae</taxon>
        <taxon>Ureibacillus</taxon>
    </lineage>
</organism>
<accession>A0A396STP1</accession>
<keyword evidence="1" id="KW-0946">Virion</keyword>
<dbReference type="Proteomes" id="UP000265692">
    <property type="component" value="Unassembled WGS sequence"/>
</dbReference>
<protein>
    <submittedName>
        <fullName evidence="1">Spore coat protein CotZ</fullName>
    </submittedName>
</protein>
<gene>
    <name evidence="1" type="ORF">D1B33_03085</name>
</gene>
<name>A0A396STP1_9BACL</name>
<dbReference type="InterPro" id="IPR019593">
    <property type="entry name" value="Spore_coat_protein_Z/Y"/>
</dbReference>
<comment type="caution">
    <text evidence="1">The sequence shown here is derived from an EMBL/GenBank/DDBJ whole genome shotgun (WGS) entry which is preliminary data.</text>
</comment>
<keyword evidence="2" id="KW-1185">Reference proteome</keyword>
<dbReference type="RefSeq" id="WP_118874861.1">
    <property type="nucleotide sequence ID" value="NZ_QWEI01000001.1"/>
</dbReference>